<keyword evidence="3" id="KW-1185">Reference proteome</keyword>
<name>A0A926NAR3_9BACI</name>
<dbReference type="SUPFAM" id="SSF47090">
    <property type="entry name" value="PGBD-like"/>
    <property type="match status" value="1"/>
</dbReference>
<sequence length="139" mass="14646">MQSLTSSYYVRAFNCQGGSTLTSSSRSETSGYNWIVSKGTKGYIQSGGSGGNTLGVVLNNTIIDFSHSYLAKRGSANNASQVRGIQSTLSCLGYSVGSVDGIFGAQTEAAVKEFQQSRGLTADGIVGKQTYHHLSHATY</sequence>
<evidence type="ECO:0000313" key="3">
    <source>
        <dbReference type="Proteomes" id="UP000626844"/>
    </source>
</evidence>
<evidence type="ECO:0000313" key="2">
    <source>
        <dbReference type="EMBL" id="MBD1380737.1"/>
    </source>
</evidence>
<reference evidence="2" key="1">
    <citation type="submission" date="2020-09" db="EMBL/GenBank/DDBJ databases">
        <title>A novel bacterium of genus Bacillus, isolated from South China Sea.</title>
        <authorList>
            <person name="Huang H."/>
            <person name="Mo K."/>
            <person name="Hu Y."/>
        </authorList>
    </citation>
    <scope>NUCLEOTIDE SEQUENCE</scope>
    <source>
        <strain evidence="2">IB182487</strain>
    </source>
</reference>
<comment type="caution">
    <text evidence="2">The sequence shown here is derived from an EMBL/GenBank/DDBJ whole genome shotgun (WGS) entry which is preliminary data.</text>
</comment>
<dbReference type="InterPro" id="IPR002477">
    <property type="entry name" value="Peptidoglycan-bd-like"/>
</dbReference>
<proteinExistence type="predicted"/>
<feature type="domain" description="Peptidoglycan binding-like" evidence="1">
    <location>
        <begin position="79"/>
        <end position="132"/>
    </location>
</feature>
<protein>
    <submittedName>
        <fullName evidence="2">Peptidoglycan-binding protein</fullName>
    </submittedName>
</protein>
<gene>
    <name evidence="2" type="ORF">IC621_10895</name>
</gene>
<dbReference type="InterPro" id="IPR036365">
    <property type="entry name" value="PGBD-like_sf"/>
</dbReference>
<dbReference type="Proteomes" id="UP000626844">
    <property type="component" value="Unassembled WGS sequence"/>
</dbReference>
<dbReference type="InterPro" id="IPR036366">
    <property type="entry name" value="PGBDSf"/>
</dbReference>
<dbReference type="EMBL" id="JACXAI010000012">
    <property type="protein sequence ID" value="MBD1380737.1"/>
    <property type="molecule type" value="Genomic_DNA"/>
</dbReference>
<accession>A0A926NAR3</accession>
<dbReference type="Pfam" id="PF01471">
    <property type="entry name" value="PG_binding_1"/>
    <property type="match status" value="1"/>
</dbReference>
<dbReference type="AlphaFoldDB" id="A0A926NAR3"/>
<dbReference type="Gene3D" id="1.10.101.10">
    <property type="entry name" value="PGBD-like superfamily/PGBD"/>
    <property type="match status" value="1"/>
</dbReference>
<evidence type="ECO:0000259" key="1">
    <source>
        <dbReference type="Pfam" id="PF01471"/>
    </source>
</evidence>
<organism evidence="2 3">
    <name type="scientific">Metabacillus arenae</name>
    <dbReference type="NCBI Taxonomy" id="2771434"/>
    <lineage>
        <taxon>Bacteria</taxon>
        <taxon>Bacillati</taxon>
        <taxon>Bacillota</taxon>
        <taxon>Bacilli</taxon>
        <taxon>Bacillales</taxon>
        <taxon>Bacillaceae</taxon>
        <taxon>Metabacillus</taxon>
    </lineage>
</organism>